<evidence type="ECO:0000256" key="2">
    <source>
        <dbReference type="ARBA" id="ARBA00022723"/>
    </source>
</evidence>
<dbReference type="EMBL" id="LN885086">
    <property type="protein sequence ID" value="CUQ66831.1"/>
    <property type="molecule type" value="Genomic_DNA"/>
</dbReference>
<evidence type="ECO:0000313" key="6">
    <source>
        <dbReference type="EMBL" id="CUQ66831.1"/>
    </source>
</evidence>
<dbReference type="InterPro" id="IPR032694">
    <property type="entry name" value="CopC/D"/>
</dbReference>
<dbReference type="KEGG" id="nio:NITINOP_1858"/>
<dbReference type="InterPro" id="IPR007348">
    <property type="entry name" value="CopC_dom"/>
</dbReference>
<comment type="subcellular location">
    <subcellularLocation>
        <location evidence="1">Cell envelope</location>
    </subcellularLocation>
</comment>
<evidence type="ECO:0000256" key="3">
    <source>
        <dbReference type="ARBA" id="ARBA00022729"/>
    </source>
</evidence>
<accession>A0A0S4KSU3</accession>
<dbReference type="GO" id="GO:0042597">
    <property type="term" value="C:periplasmic space"/>
    <property type="evidence" value="ECO:0007669"/>
    <property type="project" value="InterPro"/>
</dbReference>
<protein>
    <submittedName>
        <fullName evidence="6">Putative Copper resistance protein CopC</fullName>
    </submittedName>
</protein>
<name>A0A0S4KSU3_9BACT</name>
<keyword evidence="4" id="KW-0186">Copper</keyword>
<proteinExistence type="predicted"/>
<dbReference type="GO" id="GO:0006825">
    <property type="term" value="P:copper ion transport"/>
    <property type="evidence" value="ECO:0007669"/>
    <property type="project" value="InterPro"/>
</dbReference>
<dbReference type="GO" id="GO:0030313">
    <property type="term" value="C:cell envelope"/>
    <property type="evidence" value="ECO:0007669"/>
    <property type="project" value="UniProtKB-SubCell"/>
</dbReference>
<dbReference type="RefSeq" id="WP_062484770.1">
    <property type="nucleotide sequence ID" value="NZ_LN885086.1"/>
</dbReference>
<dbReference type="SUPFAM" id="SSF81296">
    <property type="entry name" value="E set domains"/>
    <property type="match status" value="1"/>
</dbReference>
<gene>
    <name evidence="6" type="ORF">NITINOP_1858</name>
</gene>
<dbReference type="InterPro" id="IPR014755">
    <property type="entry name" value="Cu-Rt/internalin_Ig-like"/>
</dbReference>
<dbReference type="Proteomes" id="UP000066284">
    <property type="component" value="Chromosome 1"/>
</dbReference>
<dbReference type="STRING" id="1715989.NITINOP_1858"/>
<evidence type="ECO:0000256" key="1">
    <source>
        <dbReference type="ARBA" id="ARBA00004196"/>
    </source>
</evidence>
<dbReference type="Gene3D" id="2.60.40.1220">
    <property type="match status" value="1"/>
</dbReference>
<dbReference type="PANTHER" id="PTHR34820">
    <property type="entry name" value="INNER MEMBRANE PROTEIN YEBZ"/>
    <property type="match status" value="1"/>
</dbReference>
<dbReference type="PANTHER" id="PTHR34820:SF4">
    <property type="entry name" value="INNER MEMBRANE PROTEIN YEBZ"/>
    <property type="match status" value="1"/>
</dbReference>
<dbReference type="GO" id="GO:0046688">
    <property type="term" value="P:response to copper ion"/>
    <property type="evidence" value="ECO:0007669"/>
    <property type="project" value="InterPro"/>
</dbReference>
<dbReference type="Pfam" id="PF04234">
    <property type="entry name" value="CopC"/>
    <property type="match status" value="1"/>
</dbReference>
<keyword evidence="3" id="KW-0732">Signal</keyword>
<evidence type="ECO:0000256" key="4">
    <source>
        <dbReference type="ARBA" id="ARBA00023008"/>
    </source>
</evidence>
<evidence type="ECO:0000259" key="5">
    <source>
        <dbReference type="Pfam" id="PF04234"/>
    </source>
</evidence>
<keyword evidence="7" id="KW-1185">Reference proteome</keyword>
<evidence type="ECO:0000313" key="7">
    <source>
        <dbReference type="Proteomes" id="UP000066284"/>
    </source>
</evidence>
<sequence>MMVQAWRVHALSMIVLAIVTMTMMMGIAVPPAHAHSKLVKSEPPQRAVLSKPPEHVRLWFNEEIEGDYATLVVLDAAKHPVTDLKPHVAQDDAKSIVLPLPELQPGKYSVKFRVLSVDGHVVESSFDFVVKDKDKVHGK</sequence>
<reference evidence="7" key="1">
    <citation type="submission" date="2015-09" db="EMBL/GenBank/DDBJ databases">
        <authorList>
            <person name="Daims H."/>
        </authorList>
    </citation>
    <scope>NUCLEOTIDE SEQUENCE [LARGE SCALE GENOMIC DNA]</scope>
</reference>
<dbReference type="AlphaFoldDB" id="A0A0S4KSU3"/>
<dbReference type="GO" id="GO:0005507">
    <property type="term" value="F:copper ion binding"/>
    <property type="evidence" value="ECO:0007669"/>
    <property type="project" value="InterPro"/>
</dbReference>
<organism evidence="6 7">
    <name type="scientific">Candidatus Nitrospira inopinata</name>
    <dbReference type="NCBI Taxonomy" id="1715989"/>
    <lineage>
        <taxon>Bacteria</taxon>
        <taxon>Pseudomonadati</taxon>
        <taxon>Nitrospirota</taxon>
        <taxon>Nitrospiria</taxon>
        <taxon>Nitrospirales</taxon>
        <taxon>Nitrospiraceae</taxon>
        <taxon>Nitrospira</taxon>
    </lineage>
</organism>
<dbReference type="InterPro" id="IPR014756">
    <property type="entry name" value="Ig_E-set"/>
</dbReference>
<feature type="domain" description="CopC" evidence="5">
    <location>
        <begin position="35"/>
        <end position="130"/>
    </location>
</feature>
<dbReference type="GO" id="GO:0005886">
    <property type="term" value="C:plasma membrane"/>
    <property type="evidence" value="ECO:0007669"/>
    <property type="project" value="TreeGrafter"/>
</dbReference>
<keyword evidence="2" id="KW-0479">Metal-binding</keyword>